<organism evidence="3">
    <name type="scientific">Drosophila persimilis</name>
    <name type="common">Fruit fly</name>
    <dbReference type="NCBI Taxonomy" id="7234"/>
    <lineage>
        <taxon>Eukaryota</taxon>
        <taxon>Metazoa</taxon>
        <taxon>Ecdysozoa</taxon>
        <taxon>Arthropoda</taxon>
        <taxon>Hexapoda</taxon>
        <taxon>Insecta</taxon>
        <taxon>Pterygota</taxon>
        <taxon>Neoptera</taxon>
        <taxon>Endopterygota</taxon>
        <taxon>Diptera</taxon>
        <taxon>Brachycera</taxon>
        <taxon>Muscomorpha</taxon>
        <taxon>Ephydroidea</taxon>
        <taxon>Drosophilidae</taxon>
        <taxon>Drosophila</taxon>
        <taxon>Sophophora</taxon>
    </lineage>
</organism>
<gene>
    <name evidence="2" type="primary">Dper\GL13267</name>
    <name evidence="2" type="ORF">Dper_GL13267</name>
</gene>
<protein>
    <submittedName>
        <fullName evidence="2">GL13267</fullName>
    </submittedName>
</protein>
<proteinExistence type="predicted"/>
<dbReference type="EMBL" id="CH479217">
    <property type="protein sequence ID" value="EDW33699.1"/>
    <property type="molecule type" value="Genomic_DNA"/>
</dbReference>
<accession>B4H793</accession>
<dbReference type="PhylomeDB" id="B4H793"/>
<evidence type="ECO:0000259" key="1">
    <source>
        <dbReference type="Pfam" id="PF15918"/>
    </source>
</evidence>
<dbReference type="Proteomes" id="UP000008744">
    <property type="component" value="Unassembled WGS sequence"/>
</dbReference>
<name>B4H793_DROPE</name>
<evidence type="ECO:0000313" key="2">
    <source>
        <dbReference type="EMBL" id="EDW33699.1"/>
    </source>
</evidence>
<feature type="domain" description="DUF4744" evidence="1">
    <location>
        <begin position="43"/>
        <end position="91"/>
    </location>
</feature>
<evidence type="ECO:0000313" key="3">
    <source>
        <dbReference type="Proteomes" id="UP000008744"/>
    </source>
</evidence>
<reference evidence="2 3" key="1">
    <citation type="journal article" date="2007" name="Nature">
        <title>Evolution of genes and genomes on the Drosophila phylogeny.</title>
        <authorList>
            <consortium name="Drosophila 12 Genomes Consortium"/>
            <person name="Clark A.G."/>
            <person name="Eisen M.B."/>
            <person name="Smith D.R."/>
            <person name="Bergman C.M."/>
            <person name="Oliver B."/>
            <person name="Markow T.A."/>
            <person name="Kaufman T.C."/>
            <person name="Kellis M."/>
            <person name="Gelbart W."/>
            <person name="Iyer V.N."/>
            <person name="Pollard D.A."/>
            <person name="Sackton T.B."/>
            <person name="Larracuente A.M."/>
            <person name="Singh N.D."/>
            <person name="Abad J.P."/>
            <person name="Abt D.N."/>
            <person name="Adryan B."/>
            <person name="Aguade M."/>
            <person name="Akashi H."/>
            <person name="Anderson W.W."/>
            <person name="Aquadro C.F."/>
            <person name="Ardell D.H."/>
            <person name="Arguello R."/>
            <person name="Artieri C.G."/>
            <person name="Barbash D.A."/>
            <person name="Barker D."/>
            <person name="Barsanti P."/>
            <person name="Batterham P."/>
            <person name="Batzoglou S."/>
            <person name="Begun D."/>
            <person name="Bhutkar A."/>
            <person name="Blanco E."/>
            <person name="Bosak S.A."/>
            <person name="Bradley R.K."/>
            <person name="Brand A.D."/>
            <person name="Brent M.R."/>
            <person name="Brooks A.N."/>
            <person name="Brown R.H."/>
            <person name="Butlin R.K."/>
            <person name="Caggese C."/>
            <person name="Calvi B.R."/>
            <person name="Bernardo de Carvalho A."/>
            <person name="Caspi A."/>
            <person name="Castrezana S."/>
            <person name="Celniker S.E."/>
            <person name="Chang J.L."/>
            <person name="Chapple C."/>
            <person name="Chatterji S."/>
            <person name="Chinwalla A."/>
            <person name="Civetta A."/>
            <person name="Clifton S.W."/>
            <person name="Comeron J.M."/>
            <person name="Costello J.C."/>
            <person name="Coyne J.A."/>
            <person name="Daub J."/>
            <person name="David R.G."/>
            <person name="Delcher A.L."/>
            <person name="Delehaunty K."/>
            <person name="Do C.B."/>
            <person name="Ebling H."/>
            <person name="Edwards K."/>
            <person name="Eickbush T."/>
            <person name="Evans J.D."/>
            <person name="Filipski A."/>
            <person name="Findeiss S."/>
            <person name="Freyhult E."/>
            <person name="Fulton L."/>
            <person name="Fulton R."/>
            <person name="Garcia A.C."/>
            <person name="Gardiner A."/>
            <person name="Garfield D.A."/>
            <person name="Garvin B.E."/>
            <person name="Gibson G."/>
            <person name="Gilbert D."/>
            <person name="Gnerre S."/>
            <person name="Godfrey J."/>
            <person name="Good R."/>
            <person name="Gotea V."/>
            <person name="Gravely B."/>
            <person name="Greenberg A.J."/>
            <person name="Griffiths-Jones S."/>
            <person name="Gross S."/>
            <person name="Guigo R."/>
            <person name="Gustafson E.A."/>
            <person name="Haerty W."/>
            <person name="Hahn M.W."/>
            <person name="Halligan D.L."/>
            <person name="Halpern A.L."/>
            <person name="Halter G.M."/>
            <person name="Han M.V."/>
            <person name="Heger A."/>
            <person name="Hillier L."/>
            <person name="Hinrichs A.S."/>
            <person name="Holmes I."/>
            <person name="Hoskins R.A."/>
            <person name="Hubisz M.J."/>
            <person name="Hultmark D."/>
            <person name="Huntley M.A."/>
            <person name="Jaffe D.B."/>
            <person name="Jagadeeshan S."/>
            <person name="Jeck W.R."/>
            <person name="Johnson J."/>
            <person name="Jones C.D."/>
            <person name="Jordan W.C."/>
            <person name="Karpen G.H."/>
            <person name="Kataoka E."/>
            <person name="Keightley P.D."/>
            <person name="Kheradpour P."/>
            <person name="Kirkness E.F."/>
            <person name="Koerich L.B."/>
            <person name="Kristiansen K."/>
            <person name="Kudrna D."/>
            <person name="Kulathinal R.J."/>
            <person name="Kumar S."/>
            <person name="Kwok R."/>
            <person name="Lander E."/>
            <person name="Langley C.H."/>
            <person name="Lapoint R."/>
            <person name="Lazzaro B.P."/>
            <person name="Lee S.J."/>
            <person name="Levesque L."/>
            <person name="Li R."/>
            <person name="Lin C.F."/>
            <person name="Lin M.F."/>
            <person name="Lindblad-Toh K."/>
            <person name="Llopart A."/>
            <person name="Long M."/>
            <person name="Low L."/>
            <person name="Lozovsky E."/>
            <person name="Lu J."/>
            <person name="Luo M."/>
            <person name="Machado C.A."/>
            <person name="Makalowski W."/>
            <person name="Marzo M."/>
            <person name="Matsuda M."/>
            <person name="Matzkin L."/>
            <person name="McAllister B."/>
            <person name="McBride C.S."/>
            <person name="McKernan B."/>
            <person name="McKernan K."/>
            <person name="Mendez-Lago M."/>
            <person name="Minx P."/>
            <person name="Mollenhauer M.U."/>
            <person name="Montooth K."/>
            <person name="Mount S.M."/>
            <person name="Mu X."/>
            <person name="Myers E."/>
            <person name="Negre B."/>
            <person name="Newfeld S."/>
            <person name="Nielsen R."/>
            <person name="Noor M.A."/>
            <person name="O'Grady P."/>
            <person name="Pachter L."/>
            <person name="Papaceit M."/>
            <person name="Parisi M.J."/>
            <person name="Parisi M."/>
            <person name="Parts L."/>
            <person name="Pedersen J.S."/>
            <person name="Pesole G."/>
            <person name="Phillippy A.M."/>
            <person name="Ponting C.P."/>
            <person name="Pop M."/>
            <person name="Porcelli D."/>
            <person name="Powell J.R."/>
            <person name="Prohaska S."/>
            <person name="Pruitt K."/>
            <person name="Puig M."/>
            <person name="Quesneville H."/>
            <person name="Ram K.R."/>
            <person name="Rand D."/>
            <person name="Rasmussen M.D."/>
            <person name="Reed L.K."/>
            <person name="Reenan R."/>
            <person name="Reily A."/>
            <person name="Remington K.A."/>
            <person name="Rieger T.T."/>
            <person name="Ritchie M.G."/>
            <person name="Robin C."/>
            <person name="Rogers Y.H."/>
            <person name="Rohde C."/>
            <person name="Rozas J."/>
            <person name="Rubenfield M.J."/>
            <person name="Ruiz A."/>
            <person name="Russo S."/>
            <person name="Salzberg S.L."/>
            <person name="Sanchez-Gracia A."/>
            <person name="Saranga D.J."/>
            <person name="Sato H."/>
            <person name="Schaeffer S.W."/>
            <person name="Schatz M.C."/>
            <person name="Schlenke T."/>
            <person name="Schwartz R."/>
            <person name="Segarra C."/>
            <person name="Singh R.S."/>
            <person name="Sirot L."/>
            <person name="Sirota M."/>
            <person name="Sisneros N.B."/>
            <person name="Smith C.D."/>
            <person name="Smith T.F."/>
            <person name="Spieth J."/>
            <person name="Stage D.E."/>
            <person name="Stark A."/>
            <person name="Stephan W."/>
            <person name="Strausberg R.L."/>
            <person name="Strempel S."/>
            <person name="Sturgill D."/>
            <person name="Sutton G."/>
            <person name="Sutton G.G."/>
            <person name="Tao W."/>
            <person name="Teichmann S."/>
            <person name="Tobari Y.N."/>
            <person name="Tomimura Y."/>
            <person name="Tsolas J.M."/>
            <person name="Valente V.L."/>
            <person name="Venter E."/>
            <person name="Venter J.C."/>
            <person name="Vicario S."/>
            <person name="Vieira F.G."/>
            <person name="Vilella A.J."/>
            <person name="Villasante A."/>
            <person name="Walenz B."/>
            <person name="Wang J."/>
            <person name="Wasserman M."/>
            <person name="Watts T."/>
            <person name="Wilson D."/>
            <person name="Wilson R.K."/>
            <person name="Wing R.A."/>
            <person name="Wolfner M.F."/>
            <person name="Wong A."/>
            <person name="Wong G.K."/>
            <person name="Wu C.I."/>
            <person name="Wu G."/>
            <person name="Yamamoto D."/>
            <person name="Yang H.P."/>
            <person name="Yang S.P."/>
            <person name="Yorke J.A."/>
            <person name="Yoshida K."/>
            <person name="Zdobnov E."/>
            <person name="Zhang P."/>
            <person name="Zhang Y."/>
            <person name="Zimin A.V."/>
            <person name="Baldwin J."/>
            <person name="Abdouelleil A."/>
            <person name="Abdulkadir J."/>
            <person name="Abebe A."/>
            <person name="Abera B."/>
            <person name="Abreu J."/>
            <person name="Acer S.C."/>
            <person name="Aftuck L."/>
            <person name="Alexander A."/>
            <person name="An P."/>
            <person name="Anderson E."/>
            <person name="Anderson S."/>
            <person name="Arachi H."/>
            <person name="Azer M."/>
            <person name="Bachantsang P."/>
            <person name="Barry A."/>
            <person name="Bayul T."/>
            <person name="Berlin A."/>
            <person name="Bessette D."/>
            <person name="Bloom T."/>
            <person name="Blye J."/>
            <person name="Boguslavskiy L."/>
            <person name="Bonnet C."/>
            <person name="Boukhgalter B."/>
            <person name="Bourzgui I."/>
            <person name="Brown A."/>
            <person name="Cahill P."/>
            <person name="Channer S."/>
            <person name="Cheshatsang Y."/>
            <person name="Chuda L."/>
            <person name="Citroen M."/>
            <person name="Collymore A."/>
            <person name="Cooke P."/>
            <person name="Costello M."/>
            <person name="D'Aco K."/>
            <person name="Daza R."/>
            <person name="De Haan G."/>
            <person name="DeGray S."/>
            <person name="DeMaso C."/>
            <person name="Dhargay N."/>
            <person name="Dooley K."/>
            <person name="Dooley E."/>
            <person name="Doricent M."/>
            <person name="Dorje P."/>
            <person name="Dorjee K."/>
            <person name="Dupes A."/>
            <person name="Elong R."/>
            <person name="Falk J."/>
            <person name="Farina A."/>
            <person name="Faro S."/>
            <person name="Ferguson D."/>
            <person name="Fisher S."/>
            <person name="Foley C.D."/>
            <person name="Franke A."/>
            <person name="Friedrich D."/>
            <person name="Gadbois L."/>
            <person name="Gearin G."/>
            <person name="Gearin C.R."/>
            <person name="Giannoukos G."/>
            <person name="Goode T."/>
            <person name="Graham J."/>
            <person name="Grandbois E."/>
            <person name="Grewal S."/>
            <person name="Gyaltsen K."/>
            <person name="Hafez N."/>
            <person name="Hagos B."/>
            <person name="Hall J."/>
            <person name="Henson C."/>
            <person name="Hollinger A."/>
            <person name="Honan T."/>
            <person name="Huard M.D."/>
            <person name="Hughes L."/>
            <person name="Hurhula B."/>
            <person name="Husby M.E."/>
            <person name="Kamat A."/>
            <person name="Kanga B."/>
            <person name="Kashin S."/>
            <person name="Khazanovich D."/>
            <person name="Kisner P."/>
            <person name="Lance K."/>
            <person name="Lara M."/>
            <person name="Lee W."/>
            <person name="Lennon N."/>
            <person name="Letendre F."/>
            <person name="LeVine R."/>
            <person name="Lipovsky A."/>
            <person name="Liu X."/>
            <person name="Liu J."/>
            <person name="Liu S."/>
            <person name="Lokyitsang T."/>
            <person name="Lokyitsang Y."/>
            <person name="Lubonja R."/>
            <person name="Lui A."/>
            <person name="MacDonald P."/>
            <person name="Magnisalis V."/>
            <person name="Maru K."/>
            <person name="Matthews C."/>
            <person name="McCusker W."/>
            <person name="McDonough S."/>
            <person name="Mehta T."/>
            <person name="Meldrim J."/>
            <person name="Meneus L."/>
            <person name="Mihai O."/>
            <person name="Mihalev A."/>
            <person name="Mihova T."/>
            <person name="Mittelman R."/>
            <person name="Mlenga V."/>
            <person name="Montmayeur A."/>
            <person name="Mulrain L."/>
            <person name="Navidi A."/>
            <person name="Naylor J."/>
            <person name="Negash T."/>
            <person name="Nguyen T."/>
            <person name="Nguyen N."/>
            <person name="Nicol R."/>
            <person name="Norbu C."/>
            <person name="Norbu N."/>
            <person name="Novod N."/>
            <person name="O'Neill B."/>
            <person name="Osman S."/>
            <person name="Markiewicz E."/>
            <person name="Oyono O.L."/>
            <person name="Patti C."/>
            <person name="Phunkhang P."/>
            <person name="Pierre F."/>
            <person name="Priest M."/>
            <person name="Raghuraman S."/>
            <person name="Rege F."/>
            <person name="Reyes R."/>
            <person name="Rise C."/>
            <person name="Rogov P."/>
            <person name="Ross K."/>
            <person name="Ryan E."/>
            <person name="Settipalli S."/>
            <person name="Shea T."/>
            <person name="Sherpa N."/>
            <person name="Shi L."/>
            <person name="Shih D."/>
            <person name="Sparrow T."/>
            <person name="Spaulding J."/>
            <person name="Stalker J."/>
            <person name="Stange-Thomann N."/>
            <person name="Stavropoulos S."/>
            <person name="Stone C."/>
            <person name="Strader C."/>
            <person name="Tesfaye S."/>
            <person name="Thomson T."/>
            <person name="Thoulutsang Y."/>
            <person name="Thoulutsang D."/>
            <person name="Topham K."/>
            <person name="Topping I."/>
            <person name="Tsamla T."/>
            <person name="Vassiliev H."/>
            <person name="Vo A."/>
            <person name="Wangchuk T."/>
            <person name="Wangdi T."/>
            <person name="Weiand M."/>
            <person name="Wilkinson J."/>
            <person name="Wilson A."/>
            <person name="Yadav S."/>
            <person name="Young G."/>
            <person name="Yu Q."/>
            <person name="Zembek L."/>
            <person name="Zhong D."/>
            <person name="Zimmer A."/>
            <person name="Zwirko Z."/>
            <person name="Jaffe D.B."/>
            <person name="Alvarez P."/>
            <person name="Brockman W."/>
            <person name="Butler J."/>
            <person name="Chin C."/>
            <person name="Gnerre S."/>
            <person name="Grabherr M."/>
            <person name="Kleber M."/>
            <person name="Mauceli E."/>
            <person name="MacCallum I."/>
        </authorList>
    </citation>
    <scope>NUCLEOTIDE SEQUENCE [LARGE SCALE GENOMIC DNA]</scope>
    <source>
        <strain evidence="3">MSH-3 / Tucson 14011-0111.49</strain>
    </source>
</reference>
<dbReference type="HOGENOM" id="CLU_2388539_0_0_1"/>
<sequence length="94" mass="10557">MPRPRPFTCQLATTDTDMPTIVYQVLHPSGLSVYTIVWTLDDSYPLQAPDWQISRHANLRSGPNKPSSSFDLAIDNKDFDYGNQGRGYKSYAGC</sequence>
<keyword evidence="3" id="KW-1185">Reference proteome</keyword>
<dbReference type="InterPro" id="IPR031806">
    <property type="entry name" value="DUF4744"/>
</dbReference>
<dbReference type="AlphaFoldDB" id="B4H793"/>
<dbReference type="OMA" id="DMPTIVY"/>
<dbReference type="Pfam" id="PF15918">
    <property type="entry name" value="DUF4744"/>
    <property type="match status" value="1"/>
</dbReference>